<keyword evidence="2" id="KW-0540">Nuclease</keyword>
<dbReference type="EMBL" id="GEGO01004866">
    <property type="protein sequence ID" value="JAR90538.1"/>
    <property type="molecule type" value="Transcribed_RNA"/>
</dbReference>
<feature type="domain" description="Reverse transcriptase" evidence="1">
    <location>
        <begin position="476"/>
        <end position="684"/>
    </location>
</feature>
<dbReference type="SUPFAM" id="SSF56672">
    <property type="entry name" value="DNA/RNA polymerases"/>
    <property type="match status" value="1"/>
</dbReference>
<proteinExistence type="predicted"/>
<dbReference type="InterPro" id="IPR043502">
    <property type="entry name" value="DNA/RNA_pol_sf"/>
</dbReference>
<keyword evidence="2" id="KW-0255">Endonuclease</keyword>
<dbReference type="GO" id="GO:0003964">
    <property type="term" value="F:RNA-directed DNA polymerase activity"/>
    <property type="evidence" value="ECO:0007669"/>
    <property type="project" value="UniProtKB-KW"/>
</dbReference>
<keyword evidence="2" id="KW-0378">Hydrolase</keyword>
<dbReference type="Pfam" id="PF00078">
    <property type="entry name" value="RVT_1"/>
    <property type="match status" value="1"/>
</dbReference>
<dbReference type="SUPFAM" id="SSF56219">
    <property type="entry name" value="DNase I-like"/>
    <property type="match status" value="1"/>
</dbReference>
<dbReference type="InterPro" id="IPR005135">
    <property type="entry name" value="Endo/exonuclease/phosphatase"/>
</dbReference>
<feature type="non-terminal residue" evidence="2">
    <location>
        <position position="1"/>
    </location>
</feature>
<reference evidence="2" key="1">
    <citation type="journal article" date="2018" name="PLoS Negl. Trop. Dis.">
        <title>Sialome diversity of ticks revealed by RNAseq of single tick salivary glands.</title>
        <authorList>
            <person name="Perner J."/>
            <person name="Kropackova S."/>
            <person name="Kopacek P."/>
            <person name="Ribeiro J.M."/>
        </authorList>
    </citation>
    <scope>NUCLEOTIDE SEQUENCE</scope>
    <source>
        <strain evidence="2">Siblings of single egg batch collected in Ceske Budejovice</strain>
        <tissue evidence="2">Salivary glands</tissue>
    </source>
</reference>
<dbReference type="InterPro" id="IPR000477">
    <property type="entry name" value="RT_dom"/>
</dbReference>
<dbReference type="GO" id="GO:0031012">
    <property type="term" value="C:extracellular matrix"/>
    <property type="evidence" value="ECO:0007669"/>
    <property type="project" value="TreeGrafter"/>
</dbReference>
<keyword evidence="2" id="KW-0808">Transferase</keyword>
<feature type="non-terminal residue" evidence="2">
    <location>
        <position position="684"/>
    </location>
</feature>
<organism evidence="2">
    <name type="scientific">Ixodes ricinus</name>
    <name type="common">Common tick</name>
    <name type="synonym">Acarus ricinus</name>
    <dbReference type="NCBI Taxonomy" id="34613"/>
    <lineage>
        <taxon>Eukaryota</taxon>
        <taxon>Metazoa</taxon>
        <taxon>Ecdysozoa</taxon>
        <taxon>Arthropoda</taxon>
        <taxon>Chelicerata</taxon>
        <taxon>Arachnida</taxon>
        <taxon>Acari</taxon>
        <taxon>Parasitiformes</taxon>
        <taxon>Ixodida</taxon>
        <taxon>Ixodoidea</taxon>
        <taxon>Ixodidae</taxon>
        <taxon>Ixodinae</taxon>
        <taxon>Ixodes</taxon>
    </lineage>
</organism>
<keyword evidence="2" id="KW-0548">Nucleotidyltransferase</keyword>
<protein>
    <submittedName>
        <fullName evidence="2">Putative endonuclease/reverse transcriptase</fullName>
    </submittedName>
</protein>
<dbReference type="InterPro" id="IPR036691">
    <property type="entry name" value="Endo/exonu/phosph_ase_sf"/>
</dbReference>
<name>A0A147BID6_IXORI</name>
<dbReference type="Pfam" id="PF14529">
    <property type="entry name" value="Exo_endo_phos_2"/>
    <property type="match status" value="1"/>
</dbReference>
<dbReference type="PANTHER" id="PTHR33395:SF22">
    <property type="entry name" value="REVERSE TRANSCRIPTASE DOMAIN-CONTAINING PROTEIN"/>
    <property type="match status" value="1"/>
</dbReference>
<dbReference type="GO" id="GO:0061343">
    <property type="term" value="P:cell adhesion involved in heart morphogenesis"/>
    <property type="evidence" value="ECO:0007669"/>
    <property type="project" value="TreeGrafter"/>
</dbReference>
<evidence type="ECO:0000313" key="2">
    <source>
        <dbReference type="EMBL" id="JAR90538.1"/>
    </source>
</evidence>
<dbReference type="CDD" id="cd01650">
    <property type="entry name" value="RT_nLTR_like"/>
    <property type="match status" value="1"/>
</dbReference>
<dbReference type="PANTHER" id="PTHR33395">
    <property type="entry name" value="TRANSCRIPTASE, PUTATIVE-RELATED-RELATED"/>
    <property type="match status" value="1"/>
</dbReference>
<dbReference type="Gene3D" id="3.60.10.10">
    <property type="entry name" value="Endonuclease/exonuclease/phosphatase"/>
    <property type="match status" value="1"/>
</dbReference>
<accession>A0A147BID6</accession>
<keyword evidence="2" id="KW-0695">RNA-directed DNA polymerase</keyword>
<dbReference type="PROSITE" id="PS50878">
    <property type="entry name" value="RT_POL"/>
    <property type="match status" value="1"/>
</dbReference>
<sequence length="684" mass="77058">KTETVRRDLVAVLVNCRSIVNKVDEFAGLIASVKADIVFGTESWLNPSISDSEVFPKEFIAYRKDRPRLGGGVFLLIHSSLTSSVLDLGHDAVESIWCTVTLTDHSSCVVGAFYRPPNSDFSTLQLLYDIVSEASGRTIFLAGDFNLPDLDWQDGTCVKKVNSRVNLEMKSISDTFGLLQYVKEPTRDNSILDLFFCSSPNLVSSVDVIPGISDHLAVVAGINTKTNRSKSCASRRVFFYEKGDYCGISSELLDHLPVFECLSEDYDIHALWSLFKKKLLELTNKYIPSIDSAKLKKQKKPWVTSRVLGIIKKRRRAFVRFKKTKSNNHLEKLAEVTREYKLNIKSAKENYFCRLNDRMKTNSKMFWQYLKGCGTNFAGINEITYNQQVIVDDAEKASCLNNYFQSVFLPKYHCNCFSPVSTVPIMQTVELSVSGIEVLLKSIDETKANGPDGISPRVLKRCAHPVSLYLYLIYEKSLSVGLLPNDWKTAHIVPIHKGGSRKDVENYRPISLTSISCKVIEHILYTEIINHMTKNNLLSKEQHGFRKGLSCTTQLAEFYHDLSSDVDEGGQTDCIFLDFRKAFDTVSHSLLLNKLKMLNIDLTVLRWIENYLLERCQCVLVNGKSSAYVNVTSGVPQGSVLGPLLFLIYINDISLGISSCVRLFADDCVVYRKISNKDDATLLQ</sequence>
<dbReference type="GO" id="GO:0004519">
    <property type="term" value="F:endonuclease activity"/>
    <property type="evidence" value="ECO:0007669"/>
    <property type="project" value="UniProtKB-KW"/>
</dbReference>
<dbReference type="AlphaFoldDB" id="A0A147BID6"/>
<evidence type="ECO:0000259" key="1">
    <source>
        <dbReference type="PROSITE" id="PS50878"/>
    </source>
</evidence>
<dbReference type="GO" id="GO:0007508">
    <property type="term" value="P:larval heart development"/>
    <property type="evidence" value="ECO:0007669"/>
    <property type="project" value="TreeGrafter"/>
</dbReference>